<dbReference type="InterPro" id="IPR036259">
    <property type="entry name" value="MFS_trans_sf"/>
</dbReference>
<evidence type="ECO:0000256" key="4">
    <source>
        <dbReference type="ARBA" id="ARBA00022989"/>
    </source>
</evidence>
<feature type="transmembrane region" description="Helical" evidence="7">
    <location>
        <begin position="29"/>
        <end position="50"/>
    </location>
</feature>
<evidence type="ECO:0000256" key="3">
    <source>
        <dbReference type="ARBA" id="ARBA00022692"/>
    </source>
</evidence>
<protein>
    <submittedName>
        <fullName evidence="8">Putative major facilitator superfamily transporter</fullName>
    </submittedName>
</protein>
<feature type="transmembrane region" description="Helical" evidence="7">
    <location>
        <begin position="272"/>
        <end position="294"/>
    </location>
</feature>
<name>A0A6C7EA93_ILUCY</name>
<feature type="region of interest" description="Disordered" evidence="6">
    <location>
        <begin position="230"/>
        <end position="256"/>
    </location>
</feature>
<dbReference type="InterPro" id="IPR011701">
    <property type="entry name" value="MFS"/>
</dbReference>
<dbReference type="GO" id="GO:0016020">
    <property type="term" value="C:membrane"/>
    <property type="evidence" value="ECO:0007669"/>
    <property type="project" value="UniProtKB-SubCell"/>
</dbReference>
<feature type="region of interest" description="Disordered" evidence="6">
    <location>
        <begin position="1"/>
        <end position="21"/>
    </location>
</feature>
<proteinExistence type="predicted"/>
<dbReference type="OrthoDB" id="146345at2"/>
<feature type="compositionally biased region" description="Basic and acidic residues" evidence="6">
    <location>
        <begin position="1"/>
        <end position="13"/>
    </location>
</feature>
<dbReference type="InterPro" id="IPR052983">
    <property type="entry name" value="MFS_Riboflavin_Transporter"/>
</dbReference>
<feature type="transmembrane region" description="Helical" evidence="7">
    <location>
        <begin position="423"/>
        <end position="446"/>
    </location>
</feature>
<sequence length="452" mass="46956">MLTADEQHVEQPSKKSPGTRPFDPRRVRFYYGWVIVVVGTIGAMASVPGQTAGVSVFTDDLIDTTGLTRLQLAIAYLIGTGTSGALLGYGGRAIDRYGSRVVALGATLGLASTLLGLSVVGPMGTAVGIGVMSIGFGCLRFSGQGLLTLASRTMVAQWFDRKRGLVTAMSSAFTSFSFAVAPALLLALIDIDGFRTAWRILAIGLVVVVATIIATFYRVSPEAAGIEIDGGPKGSRAARARGEAPAPTAQRSPVVGTDDDATRAQAIRDVRFWALTIPVAALSSTGTAITFHIVDLGAELGLTDDEIVKIFVPLAFVSVPITLLTGWLLDRATPLFIAAAMACAQLIMYPSVSFLNTGWGVGLAIVSWGASQGCFSALTSAAIPKVFGRRHLGSISGVQMSAMVVASAIGPALFALVQSLTGGYRTALIISMIAPATGLLLAIAGLRRHRAA</sequence>
<feature type="transmembrane region" description="Helical" evidence="7">
    <location>
        <begin position="336"/>
        <end position="355"/>
    </location>
</feature>
<feature type="transmembrane region" description="Helical" evidence="7">
    <location>
        <begin position="101"/>
        <end position="120"/>
    </location>
</feature>
<gene>
    <name evidence="8" type="ORF">YM304_06420</name>
</gene>
<keyword evidence="4 7" id="KW-1133">Transmembrane helix</keyword>
<dbReference type="SUPFAM" id="SSF103473">
    <property type="entry name" value="MFS general substrate transporter"/>
    <property type="match status" value="1"/>
</dbReference>
<feature type="transmembrane region" description="Helical" evidence="7">
    <location>
        <begin position="126"/>
        <end position="143"/>
    </location>
</feature>
<feature type="transmembrane region" description="Helical" evidence="7">
    <location>
        <begin position="164"/>
        <end position="191"/>
    </location>
</feature>
<organism evidence="8 9">
    <name type="scientific">Ilumatobacter coccineus (strain NBRC 103263 / KCTC 29153 / YM16-304)</name>
    <dbReference type="NCBI Taxonomy" id="1313172"/>
    <lineage>
        <taxon>Bacteria</taxon>
        <taxon>Bacillati</taxon>
        <taxon>Actinomycetota</taxon>
        <taxon>Acidimicrobiia</taxon>
        <taxon>Acidimicrobiales</taxon>
        <taxon>Ilumatobacteraceae</taxon>
        <taxon>Ilumatobacter</taxon>
    </lineage>
</organism>
<feature type="transmembrane region" description="Helical" evidence="7">
    <location>
        <begin position="70"/>
        <end position="89"/>
    </location>
</feature>
<feature type="transmembrane region" description="Helical" evidence="7">
    <location>
        <begin position="310"/>
        <end position="329"/>
    </location>
</feature>
<keyword evidence="3 7" id="KW-0812">Transmembrane</keyword>
<dbReference type="KEGG" id="aym:YM304_06420"/>
<evidence type="ECO:0000256" key="7">
    <source>
        <dbReference type="SAM" id="Phobius"/>
    </source>
</evidence>
<evidence type="ECO:0000313" key="9">
    <source>
        <dbReference type="Proteomes" id="UP000011863"/>
    </source>
</evidence>
<dbReference type="RefSeq" id="WP_015440204.1">
    <property type="nucleotide sequence ID" value="NC_020520.1"/>
</dbReference>
<keyword evidence="2" id="KW-0813">Transport</keyword>
<dbReference type="Pfam" id="PF07690">
    <property type="entry name" value="MFS_1"/>
    <property type="match status" value="1"/>
</dbReference>
<dbReference type="GO" id="GO:0022857">
    <property type="term" value="F:transmembrane transporter activity"/>
    <property type="evidence" value="ECO:0007669"/>
    <property type="project" value="InterPro"/>
</dbReference>
<dbReference type="Gene3D" id="1.20.1250.20">
    <property type="entry name" value="MFS general substrate transporter like domains"/>
    <property type="match status" value="2"/>
</dbReference>
<dbReference type="EMBL" id="AP012057">
    <property type="protein sequence ID" value="BAN00956.1"/>
    <property type="molecule type" value="Genomic_DNA"/>
</dbReference>
<dbReference type="Proteomes" id="UP000011863">
    <property type="component" value="Chromosome"/>
</dbReference>
<dbReference type="PANTHER" id="PTHR43385:SF1">
    <property type="entry name" value="RIBOFLAVIN TRANSPORTER RIBJ"/>
    <property type="match status" value="1"/>
</dbReference>
<evidence type="ECO:0000256" key="5">
    <source>
        <dbReference type="ARBA" id="ARBA00023136"/>
    </source>
</evidence>
<keyword evidence="9" id="KW-1185">Reference proteome</keyword>
<comment type="subcellular location">
    <subcellularLocation>
        <location evidence="1">Membrane</location>
        <topology evidence="1">Multi-pass membrane protein</topology>
    </subcellularLocation>
</comment>
<dbReference type="AlphaFoldDB" id="A0A6C7EA93"/>
<feature type="transmembrane region" description="Helical" evidence="7">
    <location>
        <begin position="361"/>
        <end position="383"/>
    </location>
</feature>
<evidence type="ECO:0000256" key="1">
    <source>
        <dbReference type="ARBA" id="ARBA00004141"/>
    </source>
</evidence>
<feature type="transmembrane region" description="Helical" evidence="7">
    <location>
        <begin position="395"/>
        <end position="417"/>
    </location>
</feature>
<evidence type="ECO:0000256" key="2">
    <source>
        <dbReference type="ARBA" id="ARBA00022448"/>
    </source>
</evidence>
<accession>A0A6C7EA93</accession>
<keyword evidence="5 7" id="KW-0472">Membrane</keyword>
<evidence type="ECO:0000256" key="6">
    <source>
        <dbReference type="SAM" id="MobiDB-lite"/>
    </source>
</evidence>
<evidence type="ECO:0000313" key="8">
    <source>
        <dbReference type="EMBL" id="BAN00956.1"/>
    </source>
</evidence>
<reference evidence="8 9" key="1">
    <citation type="journal article" date="2013" name="Int. J. Syst. Evol. Microbiol.">
        <title>Ilumatobacter nonamiense sp. nov. and Ilumatobacter coccineum sp. nov., isolated from seashore sand.</title>
        <authorList>
            <person name="Matsumoto A."/>
            <person name="Kasai H."/>
            <person name="Matsuo Y."/>
            <person name="Shizuri Y."/>
            <person name="Ichikawa N."/>
            <person name="Fujita N."/>
            <person name="Omura S."/>
            <person name="Takahashi Y."/>
        </authorList>
    </citation>
    <scope>NUCLEOTIDE SEQUENCE [LARGE SCALE GENOMIC DNA]</scope>
    <source>
        <strain evidence="9">NBRC 103263 / KCTC 29153 / YM16-304</strain>
    </source>
</reference>
<dbReference type="PANTHER" id="PTHR43385">
    <property type="entry name" value="RIBOFLAVIN TRANSPORTER RIBJ"/>
    <property type="match status" value="1"/>
</dbReference>
<feature type="transmembrane region" description="Helical" evidence="7">
    <location>
        <begin position="197"/>
        <end position="217"/>
    </location>
</feature>